<organism evidence="3 4">
    <name type="scientific">Sphaerobolus stellatus (strain SS14)</name>
    <dbReference type="NCBI Taxonomy" id="990650"/>
    <lineage>
        <taxon>Eukaryota</taxon>
        <taxon>Fungi</taxon>
        <taxon>Dikarya</taxon>
        <taxon>Basidiomycota</taxon>
        <taxon>Agaricomycotina</taxon>
        <taxon>Agaricomycetes</taxon>
        <taxon>Phallomycetidae</taxon>
        <taxon>Geastrales</taxon>
        <taxon>Sphaerobolaceae</taxon>
        <taxon>Sphaerobolus</taxon>
    </lineage>
</organism>
<feature type="compositionally biased region" description="Basic and acidic residues" evidence="1">
    <location>
        <begin position="402"/>
        <end position="412"/>
    </location>
</feature>
<keyword evidence="2" id="KW-0812">Transmembrane</keyword>
<feature type="compositionally biased region" description="Low complexity" evidence="1">
    <location>
        <begin position="183"/>
        <end position="207"/>
    </location>
</feature>
<dbReference type="HOGENOM" id="CLU_066794_0_0_1"/>
<evidence type="ECO:0000313" key="4">
    <source>
        <dbReference type="Proteomes" id="UP000054279"/>
    </source>
</evidence>
<evidence type="ECO:0000313" key="3">
    <source>
        <dbReference type="EMBL" id="KIJ23432.1"/>
    </source>
</evidence>
<dbReference type="AlphaFoldDB" id="A0A0C9U2Z9"/>
<feature type="region of interest" description="Disordered" evidence="1">
    <location>
        <begin position="149"/>
        <end position="169"/>
    </location>
</feature>
<feature type="compositionally biased region" description="Low complexity" evidence="1">
    <location>
        <begin position="390"/>
        <end position="401"/>
    </location>
</feature>
<keyword evidence="4" id="KW-1185">Reference proteome</keyword>
<feature type="transmembrane region" description="Helical" evidence="2">
    <location>
        <begin position="217"/>
        <end position="238"/>
    </location>
</feature>
<evidence type="ECO:0000256" key="1">
    <source>
        <dbReference type="SAM" id="MobiDB-lite"/>
    </source>
</evidence>
<protein>
    <submittedName>
        <fullName evidence="3">Uncharacterized protein</fullName>
    </submittedName>
</protein>
<feature type="compositionally biased region" description="Pro residues" evidence="1">
    <location>
        <begin position="314"/>
        <end position="323"/>
    </location>
</feature>
<keyword evidence="2" id="KW-0472">Membrane</keyword>
<dbReference type="EMBL" id="KN837680">
    <property type="protein sequence ID" value="KIJ23432.1"/>
    <property type="molecule type" value="Genomic_DNA"/>
</dbReference>
<name>A0A0C9U2Z9_SPHS4</name>
<feature type="region of interest" description="Disordered" evidence="1">
    <location>
        <begin position="183"/>
        <end position="208"/>
    </location>
</feature>
<dbReference type="Proteomes" id="UP000054279">
    <property type="component" value="Unassembled WGS sequence"/>
</dbReference>
<feature type="compositionally biased region" description="Polar residues" evidence="1">
    <location>
        <begin position="378"/>
        <end position="389"/>
    </location>
</feature>
<feature type="region of interest" description="Disordered" evidence="1">
    <location>
        <begin position="256"/>
        <end position="286"/>
    </location>
</feature>
<keyword evidence="2" id="KW-1133">Transmembrane helix</keyword>
<evidence type="ECO:0000256" key="2">
    <source>
        <dbReference type="SAM" id="Phobius"/>
    </source>
</evidence>
<reference evidence="3 4" key="1">
    <citation type="submission" date="2014-06" db="EMBL/GenBank/DDBJ databases">
        <title>Evolutionary Origins and Diversification of the Mycorrhizal Mutualists.</title>
        <authorList>
            <consortium name="DOE Joint Genome Institute"/>
            <consortium name="Mycorrhizal Genomics Consortium"/>
            <person name="Kohler A."/>
            <person name="Kuo A."/>
            <person name="Nagy L.G."/>
            <person name="Floudas D."/>
            <person name="Copeland A."/>
            <person name="Barry K.W."/>
            <person name="Cichocki N."/>
            <person name="Veneault-Fourrey C."/>
            <person name="LaButti K."/>
            <person name="Lindquist E.A."/>
            <person name="Lipzen A."/>
            <person name="Lundell T."/>
            <person name="Morin E."/>
            <person name="Murat C."/>
            <person name="Riley R."/>
            <person name="Ohm R."/>
            <person name="Sun H."/>
            <person name="Tunlid A."/>
            <person name="Henrissat B."/>
            <person name="Grigoriev I.V."/>
            <person name="Hibbett D.S."/>
            <person name="Martin F."/>
        </authorList>
    </citation>
    <scope>NUCLEOTIDE SEQUENCE [LARGE SCALE GENOMIC DNA]</scope>
    <source>
        <strain evidence="3 4">SS14</strain>
    </source>
</reference>
<accession>A0A0C9U2Z9</accession>
<feature type="region of interest" description="Disordered" evidence="1">
    <location>
        <begin position="1"/>
        <end position="23"/>
    </location>
</feature>
<sequence>MPGAVSLGKRPRQDPQAAAGSSQCQPWMYNDEHLDPCQMAAKIMNICDSSIGNTTLANLHLKKLSCPVSKNSDNSCCCSTTSYALLSACLICQGKQNLTDEASYQSFFKQSMCQNNPSPTYSSPKIQTKVHNIHIPSWAMIQPTNLSDPWNHTEAQNRAEKTTSTTSAKSIISTPAITSSITTASTASASSEANTTSTPSPSTTMSSGKMLASPGTIAAATLGSLALLLLLACGAYISRRHRRRVALRPRAAPKMDLADPGIEEGRSSKPIDLLDGEEDPSPPTFPFPFEWFVRRYHPNAPHSIQPSRTDAEPEPVPIPPVPRAPRAVPSKQPRRATAVRTTDQLEQDGANPRGSDGLEDTSSSGKPAKTKARRRMSFSFTGIGKQSTISSPSMSAPSDSMHSAHAERRAEGKYYHLPPSAQFLANVARYPQNIDPERPWDIKG</sequence>
<feature type="region of interest" description="Disordered" evidence="1">
    <location>
        <begin position="302"/>
        <end position="412"/>
    </location>
</feature>
<gene>
    <name evidence="3" type="ORF">M422DRAFT_72568</name>
</gene>
<dbReference type="OrthoDB" id="3266497at2759"/>
<proteinExistence type="predicted"/>